<keyword evidence="6" id="KW-1185">Reference proteome</keyword>
<evidence type="ECO:0000256" key="2">
    <source>
        <dbReference type="ARBA" id="ARBA00022692"/>
    </source>
</evidence>
<keyword evidence="4" id="KW-0472">Membrane</keyword>
<dbReference type="InterPro" id="IPR007941">
    <property type="entry name" value="DUF726"/>
</dbReference>
<protein>
    <submittedName>
        <fullName evidence="5">DUF726 domain-containing protein</fullName>
    </submittedName>
</protein>
<dbReference type="SUPFAM" id="SSF53474">
    <property type="entry name" value="alpha/beta-Hydrolases"/>
    <property type="match status" value="1"/>
</dbReference>
<dbReference type="Pfam" id="PF05277">
    <property type="entry name" value="DUF726"/>
    <property type="match status" value="1"/>
</dbReference>
<dbReference type="EMBL" id="QGDD01000001">
    <property type="protein sequence ID" value="PWN04951.1"/>
    <property type="molecule type" value="Genomic_DNA"/>
</dbReference>
<dbReference type="InterPro" id="IPR029058">
    <property type="entry name" value="AB_hydrolase_fold"/>
</dbReference>
<evidence type="ECO:0000256" key="4">
    <source>
        <dbReference type="ARBA" id="ARBA00023136"/>
    </source>
</evidence>
<reference evidence="5 6" key="1">
    <citation type="submission" date="2018-05" db="EMBL/GenBank/DDBJ databases">
        <title>Nocardioides silvaticus genome.</title>
        <authorList>
            <person name="Li C."/>
            <person name="Wang G."/>
        </authorList>
    </citation>
    <scope>NUCLEOTIDE SEQUENCE [LARGE SCALE GENOMIC DNA]</scope>
    <source>
        <strain evidence="5 6">CCTCC AB 2018079</strain>
    </source>
</reference>
<keyword evidence="3" id="KW-1133">Transmembrane helix</keyword>
<gene>
    <name evidence="5" type="ORF">DJ010_00940</name>
</gene>
<comment type="subcellular location">
    <subcellularLocation>
        <location evidence="1">Membrane</location>
        <topology evidence="1">Multi-pass membrane protein</topology>
    </subcellularLocation>
</comment>
<dbReference type="PANTHER" id="PTHR17920">
    <property type="entry name" value="TRANSMEMBRANE AND COILED-COIL DOMAIN-CONTAINING PROTEIN 4 TMCO4"/>
    <property type="match status" value="1"/>
</dbReference>
<dbReference type="PANTHER" id="PTHR17920:SF3">
    <property type="entry name" value="TRANSMEMBRANE AND COILED-COIL DOMAIN-CONTAINING PROTEIN 4"/>
    <property type="match status" value="1"/>
</dbReference>
<name>A0A316TMR3_9ACTN</name>
<keyword evidence="2" id="KW-0812">Transmembrane</keyword>
<accession>A0A316TMR3</accession>
<sequence length="393" mass="40447">MANRGAGRVVSPKYCAEHRHEIPSFEKLGEAIHTVDDWPTWLRFEKRNLSRSTKVVSAVVVTAAAVTPAAWVAAPAIGGAVGSLTGLTGAAATSHGLATLGGGSLAAGGFGMVGGTAVITAVGGSVGGVVGGTATAAYAKADPSFGVKKLRDGEGAPVLLASGFLTEGDKGWGSWQRLIDARYPDRPVYRVTWGAKELKALRALAASGIGEAVAAQLAGQGAARAATATASKAGWFGWLIGAAGLAANPWSVAKVRAGMTGAALADLIARTQEPKFVLVGHSLGARVMVTAAQILGTKQSGPHIEEMHLLGAAVGRKGDWRILHEAVEGKVWNYWSADDAVLKYLYAVASVEKAAGQAGFQTTYDRIVNREVTGKVPGHSAYFDAIELARGRS</sequence>
<comment type="caution">
    <text evidence="5">The sequence shown here is derived from an EMBL/GenBank/DDBJ whole genome shotgun (WGS) entry which is preliminary data.</text>
</comment>
<evidence type="ECO:0000256" key="1">
    <source>
        <dbReference type="ARBA" id="ARBA00004141"/>
    </source>
</evidence>
<evidence type="ECO:0000313" key="6">
    <source>
        <dbReference type="Proteomes" id="UP000245507"/>
    </source>
</evidence>
<evidence type="ECO:0000313" key="5">
    <source>
        <dbReference type="EMBL" id="PWN04951.1"/>
    </source>
</evidence>
<dbReference type="Proteomes" id="UP000245507">
    <property type="component" value="Unassembled WGS sequence"/>
</dbReference>
<organism evidence="5 6">
    <name type="scientific">Nocardioides silvaticus</name>
    <dbReference type="NCBI Taxonomy" id="2201891"/>
    <lineage>
        <taxon>Bacteria</taxon>
        <taxon>Bacillati</taxon>
        <taxon>Actinomycetota</taxon>
        <taxon>Actinomycetes</taxon>
        <taxon>Propionibacteriales</taxon>
        <taxon>Nocardioidaceae</taxon>
        <taxon>Nocardioides</taxon>
    </lineage>
</organism>
<dbReference type="AlphaFoldDB" id="A0A316TMR3"/>
<dbReference type="Gene3D" id="3.40.50.1820">
    <property type="entry name" value="alpha/beta hydrolase"/>
    <property type="match status" value="1"/>
</dbReference>
<dbReference type="GO" id="GO:0016020">
    <property type="term" value="C:membrane"/>
    <property type="evidence" value="ECO:0007669"/>
    <property type="project" value="UniProtKB-SubCell"/>
</dbReference>
<evidence type="ECO:0000256" key="3">
    <source>
        <dbReference type="ARBA" id="ARBA00022989"/>
    </source>
</evidence>
<proteinExistence type="predicted"/>